<keyword evidence="3 5" id="KW-1133">Transmembrane helix</keyword>
<feature type="transmembrane region" description="Helical" evidence="5">
    <location>
        <begin position="129"/>
        <end position="148"/>
    </location>
</feature>
<evidence type="ECO:0000256" key="2">
    <source>
        <dbReference type="ARBA" id="ARBA00022692"/>
    </source>
</evidence>
<dbReference type="PROSITE" id="PS50106">
    <property type="entry name" value="PDZ"/>
    <property type="match status" value="2"/>
</dbReference>
<dbReference type="GO" id="GO:0005737">
    <property type="term" value="C:cytoplasm"/>
    <property type="evidence" value="ECO:0007669"/>
    <property type="project" value="TreeGrafter"/>
</dbReference>
<dbReference type="RefSeq" id="WP_089785889.1">
    <property type="nucleotide sequence ID" value="NZ_FOKW01000002.1"/>
</dbReference>
<keyword evidence="4 5" id="KW-0472">Membrane</keyword>
<dbReference type="GO" id="GO:0012505">
    <property type="term" value="C:endomembrane system"/>
    <property type="evidence" value="ECO:0007669"/>
    <property type="project" value="UniProtKB-SubCell"/>
</dbReference>
<feature type="domain" description="PDZ" evidence="6">
    <location>
        <begin position="268"/>
        <end position="323"/>
    </location>
</feature>
<dbReference type="Proteomes" id="UP000199161">
    <property type="component" value="Unassembled WGS sequence"/>
</dbReference>
<dbReference type="GO" id="GO:0004222">
    <property type="term" value="F:metalloendopeptidase activity"/>
    <property type="evidence" value="ECO:0007669"/>
    <property type="project" value="InterPro"/>
</dbReference>
<dbReference type="PANTHER" id="PTHR13325">
    <property type="entry name" value="PROTEASE M50 MEMBRANE-BOUND TRANSCRIPTION FACTOR SITE 2 PROTEASE"/>
    <property type="match status" value="1"/>
</dbReference>
<organism evidence="7 8">
    <name type="scientific">Natronobacterium haloterrestre</name>
    <name type="common">Halobiforma haloterrestris</name>
    <dbReference type="NCBI Taxonomy" id="148448"/>
    <lineage>
        <taxon>Archaea</taxon>
        <taxon>Methanobacteriati</taxon>
        <taxon>Methanobacteriota</taxon>
        <taxon>Stenosarchaea group</taxon>
        <taxon>Halobacteria</taxon>
        <taxon>Halobacteriales</taxon>
        <taxon>Natrialbaceae</taxon>
        <taxon>Natronobacterium</taxon>
    </lineage>
</organism>
<dbReference type="CDD" id="cd06159">
    <property type="entry name" value="S2P-M50_PDZ_Arch"/>
    <property type="match status" value="1"/>
</dbReference>
<feature type="domain" description="PDZ" evidence="6">
    <location>
        <begin position="231"/>
        <end position="262"/>
    </location>
</feature>
<comment type="subcellular location">
    <subcellularLocation>
        <location evidence="1">Endomembrane system</location>
        <topology evidence="1">Multi-pass membrane protein</topology>
    </subcellularLocation>
</comment>
<dbReference type="InterPro" id="IPR008915">
    <property type="entry name" value="Peptidase_M50"/>
</dbReference>
<dbReference type="SUPFAM" id="SSF50156">
    <property type="entry name" value="PDZ domain-like"/>
    <property type="match status" value="3"/>
</dbReference>
<feature type="transmembrane region" description="Helical" evidence="5">
    <location>
        <begin position="20"/>
        <end position="37"/>
    </location>
</feature>
<evidence type="ECO:0000313" key="8">
    <source>
        <dbReference type="Proteomes" id="UP000199161"/>
    </source>
</evidence>
<evidence type="ECO:0000259" key="6">
    <source>
        <dbReference type="PROSITE" id="PS50106"/>
    </source>
</evidence>
<keyword evidence="8" id="KW-1185">Reference proteome</keyword>
<keyword evidence="2 5" id="KW-0812">Transmembrane</keyword>
<name>A0A1I1E578_NATHA</name>
<evidence type="ECO:0000256" key="1">
    <source>
        <dbReference type="ARBA" id="ARBA00004127"/>
    </source>
</evidence>
<dbReference type="InterPro" id="IPR001478">
    <property type="entry name" value="PDZ"/>
</dbReference>
<dbReference type="GO" id="GO:0031293">
    <property type="term" value="P:membrane protein intracellular domain proteolysis"/>
    <property type="evidence" value="ECO:0007669"/>
    <property type="project" value="TreeGrafter"/>
</dbReference>
<evidence type="ECO:0000256" key="3">
    <source>
        <dbReference type="ARBA" id="ARBA00022989"/>
    </source>
</evidence>
<feature type="transmembrane region" description="Helical" evidence="5">
    <location>
        <begin position="483"/>
        <end position="504"/>
    </location>
</feature>
<evidence type="ECO:0000256" key="4">
    <source>
        <dbReference type="ARBA" id="ARBA00023136"/>
    </source>
</evidence>
<dbReference type="AlphaFoldDB" id="A0A1I1E578"/>
<dbReference type="OrthoDB" id="15212at2157"/>
<dbReference type="EMBL" id="FOKW01000002">
    <property type="protein sequence ID" value="SFB81802.1"/>
    <property type="molecule type" value="Genomic_DNA"/>
</dbReference>
<feature type="transmembrane region" description="Helical" evidence="5">
    <location>
        <begin position="77"/>
        <end position="102"/>
    </location>
</feature>
<gene>
    <name evidence="7" type="ORF">SAMN05444422_102186</name>
</gene>
<dbReference type="GO" id="GO:0016020">
    <property type="term" value="C:membrane"/>
    <property type="evidence" value="ECO:0007669"/>
    <property type="project" value="InterPro"/>
</dbReference>
<feature type="transmembrane region" description="Helical" evidence="5">
    <location>
        <begin position="592"/>
        <end position="611"/>
    </location>
</feature>
<dbReference type="Pfam" id="PF02163">
    <property type="entry name" value="Peptidase_M50"/>
    <property type="match status" value="1"/>
</dbReference>
<proteinExistence type="predicted"/>
<dbReference type="InterPro" id="IPR036034">
    <property type="entry name" value="PDZ_sf"/>
</dbReference>
<dbReference type="SMART" id="SM00228">
    <property type="entry name" value="PDZ"/>
    <property type="match status" value="2"/>
</dbReference>
<dbReference type="Gene3D" id="2.30.42.10">
    <property type="match status" value="3"/>
</dbReference>
<dbReference type="CDD" id="cd23081">
    <property type="entry name" value="cpPDZ_EcRseP-like"/>
    <property type="match status" value="1"/>
</dbReference>
<feature type="transmembrane region" description="Helical" evidence="5">
    <location>
        <begin position="516"/>
        <end position="539"/>
    </location>
</feature>
<dbReference type="Pfam" id="PF17820">
    <property type="entry name" value="PDZ_6"/>
    <property type="match status" value="1"/>
</dbReference>
<dbReference type="InterPro" id="IPR041489">
    <property type="entry name" value="PDZ_6"/>
</dbReference>
<accession>A0A1I1E578</accession>
<sequence>MDYGFPAFISPPELFGSELLTWVVVGLGLYWAAIIALRNADLLPDFVGTQGPILTFHTKRGREFLDWLSGPRRFWRAWANLGIGIALVVMVAMFGFLLLAAISSLSSPQPSTAVQQPRNVLVIPGVNDFLPLSATPGIVFGLLVGLVVHEGGHGLLCRVEDIDIESMGIAMLAVLPVGAFVEPDQQSSKNASRGSQTRMFAAGVTNNFAITLVAFALLFGPVAGSIAVAPGAAVGGVAPDSPAAEAGLQPNDRITAIDGSPVADNDDLADRLESADGEQVTVEINDGETITFDRSLIVTAAVDGGPAGLEAGDAIVAVDGREVATEHEFRQAVGDDEVATLTIDPTDGDRLEREVPIGAAVRVLEGEPLESELGPTDETFVITSFEGERVHSYADLGPLLDGGEPGDEVTLAGYLGGERQELEVTLGESPYQSDDGFLGIGATPGTTGFEVADVGVQLYPAEEYLTVLGGEGDSSFGVLTDSFLGKIGIALLLPIVGVIGALPFNFAGFTGGIENFYQVQGSLAALGDTTVFLIANLLFWTGWINVQLGFFNCIPAFPLDGGHILRTSTEAVISRLPIDATRRMVRMVTTSVGLTMLISFLAMLFAPGILAG</sequence>
<evidence type="ECO:0000313" key="7">
    <source>
        <dbReference type="EMBL" id="SFB81802.1"/>
    </source>
</evidence>
<reference evidence="8" key="1">
    <citation type="submission" date="2016-10" db="EMBL/GenBank/DDBJ databases">
        <authorList>
            <person name="Varghese N."/>
            <person name="Submissions S."/>
        </authorList>
    </citation>
    <scope>NUCLEOTIDE SEQUENCE [LARGE SCALE GENOMIC DNA]</scope>
    <source>
        <strain evidence="8">DSM 13078</strain>
    </source>
</reference>
<protein>
    <submittedName>
        <fullName evidence="7">PDZ domain-containing protein</fullName>
    </submittedName>
</protein>
<evidence type="ECO:0000256" key="5">
    <source>
        <dbReference type="SAM" id="Phobius"/>
    </source>
</evidence>
<dbReference type="InterPro" id="IPR001193">
    <property type="entry name" value="MBTPS2"/>
</dbReference>
<dbReference type="PANTHER" id="PTHR13325:SF3">
    <property type="entry name" value="MEMBRANE-BOUND TRANSCRIPTION FACTOR SITE-2 PROTEASE"/>
    <property type="match status" value="1"/>
</dbReference>